<evidence type="ECO:0000313" key="1">
    <source>
        <dbReference type="EMBL" id="EGW13036.1"/>
    </source>
</evidence>
<name>G3I5N3_CRIGR</name>
<protein>
    <submittedName>
        <fullName evidence="1">Uncharacterized protein</fullName>
    </submittedName>
</protein>
<accession>G3I5N3</accession>
<dbReference type="Proteomes" id="UP000001075">
    <property type="component" value="Unassembled WGS sequence"/>
</dbReference>
<sequence length="53" mass="5584">MQETASLLLSVQPLGVGVLGSYPWEEGILAFGSCLCPPRSRGRVKLGPLGWVG</sequence>
<gene>
    <name evidence="1" type="ORF">I79_018786</name>
</gene>
<reference evidence="2" key="1">
    <citation type="journal article" date="2011" name="Nat. Biotechnol.">
        <title>The genomic sequence of the Chinese hamster ovary (CHO)-K1 cell line.</title>
        <authorList>
            <person name="Xu X."/>
            <person name="Nagarajan H."/>
            <person name="Lewis N.E."/>
            <person name="Pan S."/>
            <person name="Cai Z."/>
            <person name="Liu X."/>
            <person name="Chen W."/>
            <person name="Xie M."/>
            <person name="Wang W."/>
            <person name="Hammond S."/>
            <person name="Andersen M.R."/>
            <person name="Neff N."/>
            <person name="Passarelli B."/>
            <person name="Koh W."/>
            <person name="Fan H.C."/>
            <person name="Wang J."/>
            <person name="Gui Y."/>
            <person name="Lee K.H."/>
            <person name="Betenbaugh M.J."/>
            <person name="Quake S.R."/>
            <person name="Famili I."/>
            <person name="Palsson B.O."/>
            <person name="Wang J."/>
        </authorList>
    </citation>
    <scope>NUCLEOTIDE SEQUENCE [LARGE SCALE GENOMIC DNA]</scope>
    <source>
        <strain evidence="2">CHO K1 cell line</strain>
    </source>
</reference>
<dbReference type="AlphaFoldDB" id="G3I5N3"/>
<organism evidence="1 2">
    <name type="scientific">Cricetulus griseus</name>
    <name type="common">Chinese hamster</name>
    <name type="synonym">Cricetulus barabensis griseus</name>
    <dbReference type="NCBI Taxonomy" id="10029"/>
    <lineage>
        <taxon>Eukaryota</taxon>
        <taxon>Metazoa</taxon>
        <taxon>Chordata</taxon>
        <taxon>Craniata</taxon>
        <taxon>Vertebrata</taxon>
        <taxon>Euteleostomi</taxon>
        <taxon>Mammalia</taxon>
        <taxon>Eutheria</taxon>
        <taxon>Euarchontoglires</taxon>
        <taxon>Glires</taxon>
        <taxon>Rodentia</taxon>
        <taxon>Myomorpha</taxon>
        <taxon>Muroidea</taxon>
        <taxon>Cricetidae</taxon>
        <taxon>Cricetinae</taxon>
        <taxon>Cricetulus</taxon>
    </lineage>
</organism>
<evidence type="ECO:0000313" key="2">
    <source>
        <dbReference type="Proteomes" id="UP000001075"/>
    </source>
</evidence>
<dbReference type="InParanoid" id="G3I5N3"/>
<dbReference type="EMBL" id="JH001313">
    <property type="protein sequence ID" value="EGW13036.1"/>
    <property type="molecule type" value="Genomic_DNA"/>
</dbReference>
<proteinExistence type="predicted"/>